<keyword evidence="2" id="KW-1185">Reference proteome</keyword>
<reference evidence="1" key="1">
    <citation type="submission" date="2021-01" db="EMBL/GenBank/DDBJ databases">
        <title>Whole genome shotgun sequence of Acrocarpospora phusangensis NBRC 108782.</title>
        <authorList>
            <person name="Komaki H."/>
            <person name="Tamura T."/>
        </authorList>
    </citation>
    <scope>NUCLEOTIDE SEQUENCE</scope>
    <source>
        <strain evidence="1">NBRC 108782</strain>
    </source>
</reference>
<gene>
    <name evidence="1" type="ORF">Aph01nite_13980</name>
</gene>
<evidence type="ECO:0000313" key="1">
    <source>
        <dbReference type="EMBL" id="GIH23088.1"/>
    </source>
</evidence>
<organism evidence="1 2">
    <name type="scientific">Acrocarpospora phusangensis</name>
    <dbReference type="NCBI Taxonomy" id="1070424"/>
    <lineage>
        <taxon>Bacteria</taxon>
        <taxon>Bacillati</taxon>
        <taxon>Actinomycetota</taxon>
        <taxon>Actinomycetes</taxon>
        <taxon>Streptosporangiales</taxon>
        <taxon>Streptosporangiaceae</taxon>
        <taxon>Acrocarpospora</taxon>
    </lineage>
</organism>
<dbReference type="AlphaFoldDB" id="A0A919UMA5"/>
<dbReference type="Proteomes" id="UP000640052">
    <property type="component" value="Unassembled WGS sequence"/>
</dbReference>
<name>A0A919UMA5_9ACTN</name>
<dbReference type="EMBL" id="BOOA01000008">
    <property type="protein sequence ID" value="GIH23088.1"/>
    <property type="molecule type" value="Genomic_DNA"/>
</dbReference>
<proteinExistence type="predicted"/>
<sequence>MIFHGCGDSDEINDLVGVSWRHEALITSRSGHFVPDLRTNRGHTQAAGAVLDQDGPGPVVASLRIGRPVTAAMRS</sequence>
<protein>
    <submittedName>
        <fullName evidence="1">Uncharacterized protein</fullName>
    </submittedName>
</protein>
<comment type="caution">
    <text evidence="1">The sequence shown here is derived from an EMBL/GenBank/DDBJ whole genome shotgun (WGS) entry which is preliminary data.</text>
</comment>
<dbReference type="RefSeq" id="WP_204039914.1">
    <property type="nucleotide sequence ID" value="NZ_BOOA01000008.1"/>
</dbReference>
<accession>A0A919UMA5</accession>
<evidence type="ECO:0000313" key="2">
    <source>
        <dbReference type="Proteomes" id="UP000640052"/>
    </source>
</evidence>